<keyword evidence="1" id="KW-0472">Membrane</keyword>
<feature type="transmembrane region" description="Helical" evidence="1">
    <location>
        <begin position="107"/>
        <end position="127"/>
    </location>
</feature>
<comment type="caution">
    <text evidence="2">The sequence shown here is derived from an EMBL/GenBank/DDBJ whole genome shotgun (WGS) entry which is preliminary data.</text>
</comment>
<keyword evidence="1" id="KW-1133">Transmembrane helix</keyword>
<feature type="transmembrane region" description="Helical" evidence="1">
    <location>
        <begin position="76"/>
        <end position="101"/>
    </location>
</feature>
<protein>
    <recommendedName>
        <fullName evidence="4">Zinc-finger domain-containing protein</fullName>
    </recommendedName>
</protein>
<evidence type="ECO:0008006" key="4">
    <source>
        <dbReference type="Google" id="ProtNLM"/>
    </source>
</evidence>
<accession>A0A1W9S301</accession>
<proteinExistence type="predicted"/>
<feature type="transmembrane region" description="Helical" evidence="1">
    <location>
        <begin position="148"/>
        <end position="169"/>
    </location>
</feature>
<evidence type="ECO:0000313" key="2">
    <source>
        <dbReference type="EMBL" id="OQX90997.1"/>
    </source>
</evidence>
<dbReference type="AlphaFoldDB" id="A0A1W9S301"/>
<dbReference type="Proteomes" id="UP000192611">
    <property type="component" value="Unassembled WGS sequence"/>
</dbReference>
<organism evidence="2 3">
    <name type="scientific">Candidatus Coatesbacteria bacterium 4484_99</name>
    <dbReference type="NCBI Taxonomy" id="1970774"/>
    <lineage>
        <taxon>Bacteria</taxon>
        <taxon>Candidatus Coatesiibacteriota</taxon>
    </lineage>
</organism>
<reference evidence="3" key="1">
    <citation type="submission" date="2017-03" db="EMBL/GenBank/DDBJ databases">
        <title>Novel pathways for hydrocarbon cycling and metabolic interdependencies in hydrothermal sediment communities.</title>
        <authorList>
            <person name="Dombrowski N."/>
            <person name="Seitz K."/>
            <person name="Teske A."/>
            <person name="Baker B."/>
        </authorList>
    </citation>
    <scope>NUCLEOTIDE SEQUENCE [LARGE SCALE GENOMIC DNA]</scope>
</reference>
<evidence type="ECO:0000256" key="1">
    <source>
        <dbReference type="SAM" id="Phobius"/>
    </source>
</evidence>
<gene>
    <name evidence="2" type="ORF">B6D57_01275</name>
</gene>
<keyword evidence="1" id="KW-0812">Transmembrane</keyword>
<name>A0A1W9S301_9BACT</name>
<sequence>MSKCDRYEEMIARFDDLNDEERREFKMHISECKSCRVLLKAMEKFEGVAVSHLINSPKEGFTGRVMTSIYLSEARGIFSFGLSYVLGLALAGVMVLFGIIVLLRPEIFANSLVWLNNLINYTISVNIEKYLSVLVRFTNVIITNISNNILLINYAIACASLITGFIYIYRVVFSPDYMYSDV</sequence>
<evidence type="ECO:0000313" key="3">
    <source>
        <dbReference type="Proteomes" id="UP000192611"/>
    </source>
</evidence>
<dbReference type="EMBL" id="NATQ01000016">
    <property type="protein sequence ID" value="OQX90997.1"/>
    <property type="molecule type" value="Genomic_DNA"/>
</dbReference>